<organism evidence="1 2">
    <name type="scientific">Hoeflea alexandrii</name>
    <dbReference type="NCBI Taxonomy" id="288436"/>
    <lineage>
        <taxon>Bacteria</taxon>
        <taxon>Pseudomonadati</taxon>
        <taxon>Pseudomonadota</taxon>
        <taxon>Alphaproteobacteria</taxon>
        <taxon>Hyphomicrobiales</taxon>
        <taxon>Rhizobiaceae</taxon>
        <taxon>Hoeflea</taxon>
    </lineage>
</organism>
<proteinExistence type="predicted"/>
<accession>A0ABT1CND9</accession>
<evidence type="ECO:0000313" key="1">
    <source>
        <dbReference type="EMBL" id="MCO6407715.1"/>
    </source>
</evidence>
<dbReference type="InterPro" id="IPR029063">
    <property type="entry name" value="SAM-dependent_MTases_sf"/>
</dbReference>
<keyword evidence="2" id="KW-1185">Reference proteome</keyword>
<dbReference type="Pfam" id="PF11899">
    <property type="entry name" value="DUF3419"/>
    <property type="match status" value="1"/>
</dbReference>
<dbReference type="InterPro" id="IPR021829">
    <property type="entry name" value="DUF3419"/>
</dbReference>
<dbReference type="RefSeq" id="WP_252915050.1">
    <property type="nucleotide sequence ID" value="NZ_JAAAML010000001.1"/>
</dbReference>
<sequence>MTMIEATAVGARIDGAVVRNTALSSTGILERVFSAAFRGLVYPQIWEDPLIDMEALELKSTDTLVTIASGSCNVMSYLTASPAEIIAVDLSPAHVALGKLKLAAATHLPGHTAFSNMFRHANLKTNLALYDRHIRPHLDDETRRYWDGREINGRRRVSRFTRGFYTTGLLGRFISVAHVLGKLYGVDPRELLRMDSVEKQREFFNTRIAPVFDSRSFKALTSLRASLFGLGIPPAQYEALAGDSTDGMIGALRIRTERLACGFPLKDNYFAWQAFGRGYQPGEAASLPPYLEARHFETVRRNAGRVSVVNESITTLLAARPAASVDAFVLLDAQDWMTDAQLSELWAEITRTAAPGARVIYRTAAAPSPLPGHVPDGILDKWNYQAERSLELGARDRSAIYGGFHLHVKRDQAA</sequence>
<dbReference type="SUPFAM" id="SSF53335">
    <property type="entry name" value="S-adenosyl-L-methionine-dependent methyltransferases"/>
    <property type="match status" value="1"/>
</dbReference>
<dbReference type="PANTHER" id="PTHR47473">
    <property type="entry name" value="BTA1P"/>
    <property type="match status" value="1"/>
</dbReference>
<evidence type="ECO:0000313" key="2">
    <source>
        <dbReference type="Proteomes" id="UP001320715"/>
    </source>
</evidence>
<dbReference type="Proteomes" id="UP001320715">
    <property type="component" value="Unassembled WGS sequence"/>
</dbReference>
<dbReference type="EMBL" id="JAAAML010000001">
    <property type="protein sequence ID" value="MCO6407715.1"/>
    <property type="molecule type" value="Genomic_DNA"/>
</dbReference>
<protein>
    <submittedName>
        <fullName evidence="1">DUF3419 family protein</fullName>
    </submittedName>
</protein>
<name>A0ABT1CND9_9HYPH</name>
<reference evidence="1 2" key="1">
    <citation type="submission" date="2020-01" db="EMBL/GenBank/DDBJ databases">
        <title>Genomes of bacteria type strains.</title>
        <authorList>
            <person name="Chen J."/>
            <person name="Zhu S."/>
            <person name="Yang J."/>
        </authorList>
    </citation>
    <scope>NUCLEOTIDE SEQUENCE [LARGE SCALE GENOMIC DNA]</scope>
    <source>
        <strain evidence="1 2">DSM 16655</strain>
    </source>
</reference>
<comment type="caution">
    <text evidence="1">The sequence shown here is derived from an EMBL/GenBank/DDBJ whole genome shotgun (WGS) entry which is preliminary data.</text>
</comment>
<dbReference type="PANTHER" id="PTHR47473:SF1">
    <property type="entry name" value="METHYLTRANSFERASE DOMAIN-CONTAINING PROTEIN"/>
    <property type="match status" value="1"/>
</dbReference>
<gene>
    <name evidence="1" type="ORF">GTW23_05955</name>
</gene>